<dbReference type="NCBIfam" id="TIGR01714">
    <property type="entry name" value="phage_rep_org_N"/>
    <property type="match status" value="1"/>
</dbReference>
<dbReference type="AlphaFoldDB" id="A0A0R1M412"/>
<name>A0A0R1M412_9LACO</name>
<feature type="domain" description="Phage replisome organiser N-terminal" evidence="1">
    <location>
        <begin position="9"/>
        <end position="128"/>
    </location>
</feature>
<accession>A0A0R1M412</accession>
<gene>
    <name evidence="2" type="ORF">FC81_GL000670</name>
</gene>
<dbReference type="RefSeq" id="WP_057742840.1">
    <property type="nucleotide sequence ID" value="NZ_AZEF01000012.1"/>
</dbReference>
<comment type="caution">
    <text evidence="2">The sequence shown here is derived from an EMBL/GenBank/DDBJ whole genome shotgun (WGS) entry which is preliminary data.</text>
</comment>
<keyword evidence="3" id="KW-1185">Reference proteome</keyword>
<dbReference type="OrthoDB" id="1047417at2"/>
<dbReference type="STRING" id="1423731.FC81_GL000670"/>
<dbReference type="InterPro" id="IPR010056">
    <property type="entry name" value="Phage_rep_org__N"/>
</dbReference>
<dbReference type="Pfam" id="PF09681">
    <property type="entry name" value="Phage_rep_org_N"/>
    <property type="match status" value="1"/>
</dbReference>
<sequence>MADNKKYYYLKLKDNFFESDELKMLQSFSSGKNEGYIYSDILLKMYLKSLQNEGELLFRGVIPYSPEMLATVTNHSVSEVKDAIEKFKSLGLITVLENGTVFMNDIQLFIGKSSTEADRIKAYRNKLNNVKKIDDVQMYNKRTPEIRDKSLEIRDKRKDKPSPPKKTTLSDNFDKLWSLYPKKERKKDAFNAYKRVIKKGVTNKQIQDGIVAYKKYIEVKDTEKKFIAQGGTWFNQERWNDEYDLTPDQKKRYNKFAGEKDRNSYEVPF</sequence>
<dbReference type="EMBL" id="AZEF01000012">
    <property type="protein sequence ID" value="KRL02505.1"/>
    <property type="molecule type" value="Genomic_DNA"/>
</dbReference>
<proteinExistence type="predicted"/>
<dbReference type="Proteomes" id="UP000051621">
    <property type="component" value="Unassembled WGS sequence"/>
</dbReference>
<reference evidence="2 3" key="1">
    <citation type="journal article" date="2015" name="Genome Announc.">
        <title>Expanding the biotechnology potential of lactobacilli through comparative genomics of 213 strains and associated genera.</title>
        <authorList>
            <person name="Sun Z."/>
            <person name="Harris H.M."/>
            <person name="McCann A."/>
            <person name="Guo C."/>
            <person name="Argimon S."/>
            <person name="Zhang W."/>
            <person name="Yang X."/>
            <person name="Jeffery I.B."/>
            <person name="Cooney J.C."/>
            <person name="Kagawa T.F."/>
            <person name="Liu W."/>
            <person name="Song Y."/>
            <person name="Salvetti E."/>
            <person name="Wrobel A."/>
            <person name="Rasinkangas P."/>
            <person name="Parkhill J."/>
            <person name="Rea M.C."/>
            <person name="O'Sullivan O."/>
            <person name="Ritari J."/>
            <person name="Douillard F.P."/>
            <person name="Paul Ross R."/>
            <person name="Yang R."/>
            <person name="Briner A.E."/>
            <person name="Felis G.E."/>
            <person name="de Vos W.M."/>
            <person name="Barrangou R."/>
            <person name="Klaenhammer T.R."/>
            <person name="Caufield P.W."/>
            <person name="Cui Y."/>
            <person name="Zhang H."/>
            <person name="O'Toole P.W."/>
        </authorList>
    </citation>
    <scope>NUCLEOTIDE SEQUENCE [LARGE SCALE GENOMIC DNA]</scope>
    <source>
        <strain evidence="2 3">DSM 19910</strain>
    </source>
</reference>
<evidence type="ECO:0000313" key="2">
    <source>
        <dbReference type="EMBL" id="KRL02505.1"/>
    </source>
</evidence>
<protein>
    <submittedName>
        <fullName evidence="2">Phage replication protein</fullName>
    </submittedName>
</protein>
<organism evidence="2 3">
    <name type="scientific">Liquorilactobacillus capillatus DSM 19910</name>
    <dbReference type="NCBI Taxonomy" id="1423731"/>
    <lineage>
        <taxon>Bacteria</taxon>
        <taxon>Bacillati</taxon>
        <taxon>Bacillota</taxon>
        <taxon>Bacilli</taxon>
        <taxon>Lactobacillales</taxon>
        <taxon>Lactobacillaceae</taxon>
        <taxon>Liquorilactobacillus</taxon>
    </lineage>
</organism>
<dbReference type="PATRIC" id="fig|1423731.3.peg.688"/>
<evidence type="ECO:0000259" key="1">
    <source>
        <dbReference type="Pfam" id="PF09681"/>
    </source>
</evidence>
<evidence type="ECO:0000313" key="3">
    <source>
        <dbReference type="Proteomes" id="UP000051621"/>
    </source>
</evidence>